<dbReference type="Pfam" id="PF05594">
    <property type="entry name" value="Fil_haemagg"/>
    <property type="match status" value="29"/>
</dbReference>
<accession>A0ABY8IDK1</accession>
<dbReference type="SMART" id="SM00912">
    <property type="entry name" value="Haemagg_act"/>
    <property type="match status" value="1"/>
</dbReference>
<name>A0ABY8IDK1_9BURK</name>
<organism evidence="4 5">
    <name type="scientific">Janthinobacterium rivuli</name>
    <dbReference type="NCBI Taxonomy" id="2751478"/>
    <lineage>
        <taxon>Bacteria</taxon>
        <taxon>Pseudomonadati</taxon>
        <taxon>Pseudomonadota</taxon>
        <taxon>Betaproteobacteria</taxon>
        <taxon>Burkholderiales</taxon>
        <taxon>Oxalobacteraceae</taxon>
        <taxon>Janthinobacterium</taxon>
    </lineage>
</organism>
<reference evidence="4 5" key="1">
    <citation type="submission" date="2023-04" db="EMBL/GenBank/DDBJ databases">
        <title>Nanopore sequencing of Janthinobacterium from water.</title>
        <authorList>
            <person name="Ciuchcinski K."/>
            <person name="Rokowska A."/>
            <person name="Dziewit L."/>
        </authorList>
    </citation>
    <scope>NUCLEOTIDE SEQUENCE [LARGE SCALE GENOMIC DNA]</scope>
    <source>
        <strain evidence="4 5">DEMB2</strain>
    </source>
</reference>
<dbReference type="InterPro" id="IPR008638">
    <property type="entry name" value="FhaB/CdiA-like_TPS"/>
</dbReference>
<evidence type="ECO:0000313" key="5">
    <source>
        <dbReference type="Proteomes" id="UP001219584"/>
    </source>
</evidence>
<feature type="compositionally biased region" description="Polar residues" evidence="1">
    <location>
        <begin position="4685"/>
        <end position="4700"/>
    </location>
</feature>
<evidence type="ECO:0000256" key="2">
    <source>
        <dbReference type="SAM" id="Phobius"/>
    </source>
</evidence>
<dbReference type="Pfam" id="PF13332">
    <property type="entry name" value="Fil_haemagg_2"/>
    <property type="match status" value="3"/>
</dbReference>
<feature type="region of interest" description="Disordered" evidence="1">
    <location>
        <begin position="6208"/>
        <end position="6266"/>
    </location>
</feature>
<keyword evidence="5" id="KW-1185">Reference proteome</keyword>
<keyword evidence="2" id="KW-0812">Transmembrane</keyword>
<dbReference type="NCBIfam" id="TIGR01901">
    <property type="entry name" value="adhes_NPXG"/>
    <property type="match status" value="1"/>
</dbReference>
<dbReference type="InterPro" id="IPR012334">
    <property type="entry name" value="Pectin_lyas_fold"/>
</dbReference>
<evidence type="ECO:0000313" key="4">
    <source>
        <dbReference type="EMBL" id="WFR82227.1"/>
    </source>
</evidence>
<feature type="transmembrane region" description="Helical" evidence="2">
    <location>
        <begin position="56"/>
        <end position="75"/>
    </location>
</feature>
<dbReference type="Pfam" id="PF13018">
    <property type="entry name" value="ESPR"/>
    <property type="match status" value="1"/>
</dbReference>
<dbReference type="NCBIfam" id="TIGR01731">
    <property type="entry name" value="fil_hemag_20aa"/>
    <property type="match status" value="75"/>
</dbReference>
<dbReference type="InterPro" id="IPR025157">
    <property type="entry name" value="Hemagglutinin_rpt"/>
</dbReference>
<dbReference type="InterPro" id="IPR008619">
    <property type="entry name" value="Filamentous_hemagglutn_rpt"/>
</dbReference>
<gene>
    <name evidence="4" type="ORF">P9875_14085</name>
</gene>
<dbReference type="Proteomes" id="UP001219584">
    <property type="component" value="Chromosome"/>
</dbReference>
<dbReference type="Pfam" id="PF05860">
    <property type="entry name" value="TPS"/>
    <property type="match status" value="1"/>
</dbReference>
<keyword evidence="2" id="KW-0472">Membrane</keyword>
<feature type="domain" description="Filamentous haemagglutinin FhaB/tRNA nuclease CdiA-like TPS" evidence="3">
    <location>
        <begin position="96"/>
        <end position="216"/>
    </location>
</feature>
<dbReference type="RefSeq" id="WP_278318731.1">
    <property type="nucleotide sequence ID" value="NZ_CP121464.1"/>
</dbReference>
<evidence type="ECO:0000259" key="3">
    <source>
        <dbReference type="SMART" id="SM00912"/>
    </source>
</evidence>
<dbReference type="Gene3D" id="2.160.20.10">
    <property type="entry name" value="Single-stranded right-handed beta-helix, Pectin lyase-like"/>
    <property type="match status" value="1"/>
</dbReference>
<dbReference type="InterPro" id="IPR010069">
    <property type="entry name" value="CdiA_FHA1_rpt"/>
</dbReference>
<proteinExistence type="predicted"/>
<dbReference type="SUPFAM" id="SSF51126">
    <property type="entry name" value="Pectin lyase-like"/>
    <property type="match status" value="1"/>
</dbReference>
<dbReference type="InterPro" id="IPR024973">
    <property type="entry name" value="ESPR"/>
</dbReference>
<dbReference type="InterPro" id="IPR011050">
    <property type="entry name" value="Pectin_lyase_fold/virulence"/>
</dbReference>
<protein>
    <submittedName>
        <fullName evidence="4">Hemagglutinin repeat-containing protein</fullName>
    </submittedName>
</protein>
<evidence type="ECO:0000256" key="1">
    <source>
        <dbReference type="SAM" id="MobiDB-lite"/>
    </source>
</evidence>
<sequence>MNKNLYRIIFNKRRGQLMVVAENASSQGKAAKGEGGLDSGVFGGDGGGVNARLRPLALAIFGALGMVSFVAGPAMGQIVSDPNAPGRQRPTVVQSANGVTQVNIQTPSAAGVSRNTYSQFDVTANGAILNNSRGNVQTQTGGWVQGNPWLAGGSARVILNEVNSANPSQLRGYVEVAGQRAEVVIANPAGVAVDGGGFINASRVTLTTGTPILNGGNLDGYMVQRGVVSINGRGLDTSLSDYTAILARAAQINGGIWAQELKVVTGTNQIDAAHGVAGAVNGAGPAPAYALDVAQLGGMYAGKITLIGTEAGLGVRNAGVLAATAGNLVLQSNGWLSNNGNIQSAGAGSQTSITVAGDVANSGTVYAGGDSQVQAQGNIANSGVIAAQGNTSVQAMGAASRIDTGAGSVLAAGLNLDNTLSGSGKLNVLAGDLVAVHGMAVAAGDSTLSARRLELADAQVSGANVSLGASAGGLDASRAQVSARERLQLDAAQTVRSDGGQLTGQQLGVNAHDLSNVGGQLMQLGAGDLAIQLPGSLDNTRGVIATNSQALRLQAASLSNQDGQIQHAGTGALEIGAAQINLQRGSIISNGAMALSGEQIDHRDARTVAGQLSINAGTLDNRGGSLAQSGQGDTRVQVRNGLDNRSGAFESNGALSVQAGNVQNQKGRIVSGTDLALSTGALDNTEATLAAGRTLRLDSGDVNNTRGQIQALAGDASLSLAKLNNTAGSVFAGGNLATNASEVLNSGNVYAAGSQALQVSGAVSNSGVIAAQGDNRIDASRIDSTAGSLLGAGIRGDGSLSGNGQLQLTAGQAISAHGQNLAAGKTSLHATAIDLSGSQTGGAAIALNASAGNVVTDNALVTTTGLLSVTAAGSSQALSNVRGTLSAGQLDLKMGSLDNRSGTLIQTGNGDTTLQGSTLDNTGGRIAVNSANLSLTAEQMTNRDGSIEHAGTGSLNIDAVRFDDERGKVTGNGLVDIQAETIDHRHAITSGQQVAVQAGQLDNSDGTLQQTGPGQMRVDVAQALDNTRGSIAGNGSVQVQAGVVDNSKGRITSAASANITSKGALNNTDGVMAATADLKVGGVNIDNTRGILQADNLRLDAANVLNQQGTVSAGTDLTTKVSGDLNNAGLQYAGRHQQLTVGGLLNNTGSIASVNNTHITAGKVTSSGLLGAGVKADGSLGTAGDLTINADGILQTSGQNLAAGSAVLKGDSIDLSGSQTGAANIAITANTGDVVTNKALISASNLLAITANANNALSLVNSQGQLVAGQLQLNVANLNNASGDIVQTGTGDTVITTAKLDNTAGRIAVNSANLALNATVLTNINGKLEHAGAGVLAINAGQFNNQHGKITGNGKLDITAAALDHRNATTVANQLTINAGTLDNRSGSLAQTGPGLMTVAATGQLDNTGGKIEGNGDALVKAITLLNSTGRIVAAQDAALNFGSLDNKDGTVAAGRHLQLSGGDIDNTKGQLQAVAGDATLNVGKLNNNAGNVFAGANLNATLASLNNTGSLYAAGNQTLNASGAIVNTGVIAAQGNNSLTANSLDSSASSLIGAGMQADGKLGTVGDLAINTAQTLAAHGQNLAARSANLTGASIDIASSQTSAANIGLTATLGDVSTNKAVVTTPGTLNVTTTTTLHNTDGTLQAGQLDLHAANLDNAKGTVLQTGTGDTTIVTGSLDNTAGRIAVNSSNLNIDAVKVTNKEGKIEHSGTGILDMQSGVLDNSKGRITSAASAEIVSKAALNNTDGVLAAAAYLHIGGVTVDNTRGVLQADNLQLDAATLQNQQGTVSAGKDLTARISADLNNAGLLYAGRNQQLTVGGLLNNTGSIASVNNTHITAGKVTSSGLLGAGVKADGSLGTAGDLTVNADGVLQASGQNLAAGNAVLTGANVDLSGSQTGAANIAITARGGDVLTNKAVISASNVLAITANANNAQSLVNSQGQLVAGQLQLNVANLNNASGDIVQTGTGDTVITTGKLDNTAGRIAVNSANLALNATVLTNINGKLEHAGAGVLAINANQFNNQHGKITGNGKLDITAITLDHRNATTVANQLTINAGTLDNRSGSLAQTGTGLMTVAATGQLDNTDGKIEGNGDALVKATTLLNSTGRIVAAQDAALNFGSLDNKDGTVATGRHLALTGDDIDNTKGQLQAVAGDATLNVGKLNNNAGSVFAGGNLNATLASLNNTGSLYAAGNQTLNASGAIVNTGVIAAQGNNSITAKSIDSSASSLIGAGMQADGKLGTAGDLIINTAQTLAAHGQNLAAGNANLTGANVDLSGSQTSAANIGLTATQGDVSSNKAVVTTPGTLNVTSTTTLHNMDGTVQAGQLNLHVGNLDNAKGTVLQTGTGDTRIVTGSLDNTAGRIAVNSSNLNIDAVKVTNKEGKIEHAGTGILDLQAGVLDNSKGRITSAASAEIVSKAALNNTDGVLAAVADLYVGGVTVDNTRGVLQADNLQLDAATLLNQQGTVSAGKDLTARLSADLNNAGLLYAGRNQQLTVGGLLSNTGSIASVNNTHITAGKVTSSGLLGAGVNADGSLGTAGDLTVSADGVLQASGQNLAAGSAVLKGDSIDFSASQTGAANIAITARSGDVLTNKAVISASNVLAITANANNAQSLVNSQGQLVAGQLQLNVANLNNASGDIVQTGAGDTVITTAKLDNTAGRIAVNSNNLVLNATVLTNINGKLEHAGAGLLAINAGQFNNQHGKITGNGKLDITAAAFDHRNATTVANQLTINAGTLNNRSGSLAQMGTGLMTVAATGQLDNTGGKIEGNGDALVKAATLLNSTGRIVAAQDAALNFGSLDNTEGTVGAGRNLALNGGDIDNTKGQLQAVAGDATLNVSKLNNNAGSVFAGVNLNATLASLNNTGNLYAAGNHTLNASGAIVNTGVIAAQGNNSLTANSLDSSASSLIGAGMQADGKLGTAGDLTISTTQTLAAHGQVLAAGSANLTGASVDMSGSQTSAANIGLTATQGDVSTNKAVVTTPGTLNIMSNATLHNTEGTLQAGQLDLHVGNLNNAKGTVIQTGSGDTVMQTGKLDNSAGRIAVNSNNLTLGAATLTNTGGKIEHAGAGTLAITAANLQGAGGSIIGNGAVDLKAGLLDHANATTTGHTLNVQADSLSNRGGHLLQTGVGGMTVAVTGQLDNTSGEIAGNGVLSVQTGSLDNTKGKITSATSADIASTGALVNTDGVIAAATDLHLGGAIDNTRGLLQAGTGALRLDAASLRNAQGTLSAGTDIAAKVSGDVLNAGVLYAGRNQTLDVGGVLSNTGSLAALGNTTITVGQLSGNGLLAAGMRADGSFASAGDLTVTARGALQAGGQNMAAGQLQLTGASVDVGGSQTSAANVGLTALTGNVTTSKAVVSTNGLLAIMANAANGQALVNQGGSLSAGQLSLRVANLDNTKGTLIQTGAGDTVIETGTLDNTGGRIAVNSANLRLQAGDLTNIDGKIEHAGKGVLDIRATNLYGQRGQLTGNGALQVAANYIDHRNASLLAQQVNVSAGVLDNRQGQITQLGTSAATVQASTRLDNSGGKIEGNGNVRVETGELLNDHGRIASAQDVNVAATAKLDNTSGVIIAGRDLTLAGGKVDNTLGQLQAAGGNAQLSMDELLNAQGSIVASGNLTTTAGSVRNSGSLFAGGEQVLKLSGALENAGVILAQGNNTISATSVNSGAASLIGAGVKADGSLQASGNLQVTAQQALGAHGQVLAADNAILSGGSVDLGGSRSSAGNISLMASVGDVSTSGAVVTTPGALTIKTGANSQTWNNQRGDISAGQLAVGVANLNNQQGSIVQTGAGNTAIEMTAPAGVLDNTGGRIAVNSANLTLKAATLTNTDGKIEHAGSGTLNLQANQLNDLRGQITGNGALVVTAGAIDHRNASTIAQQISVTGSTLDNGGGNLTQLGKGDTSIQLTTSLDNHGGTIASNGNTNIVAPNLNNQGGKLQAAGTANLTVTANNVLDNRHGGAIAGGGNVVLGAGNLLNQGGSATAGGQLTANVAQALNNAGGLLAATGNMSVNAASVDNSAGGKLASVQGQLQVITTGATVNSGGTLQAGGDIILRNGGLWNGQGTIAGANVTLDTHGQVFNNNQGTLAGAGTVNLQTGILDNDGGLLQSGGAMTIDTHSNALLNTNAGAYAVRHPGSAGGISSGAGLSLQAGSWNNAGGYLGAAGNITGSVGQLDNRGGQVVGKSALDLTLSGLQNQGGQIQVLGNIGLNAGGGSVNNQQGLIRSGAAVTLTGGVIDNSSTLGANQGIEGIHVTLNSVNVSNVQGAVRADGNLAINSAGSVNNTLGMLSAGGTLALHDAGPGRGLAVTNSGGTIIGGVRTDLRAGSLSGDGKVLSQKDLALDLAGNFTLNAGAELMANGNADITIGGQLTNAGKIQALSMLTLGAANFDNAGTGDINAGTTRVNVAGLLNNRGVIDGISTQLNVGTLNNMGTGRIYGDHLSIAGGTVNNDVEGGVAATIAARERLDIGVTALNNREHGLIFSGGDMAIGGYLDGNRIATGWAGSVTNASATIEALGNLNLDAGQVNVLNNHLVFEEGRMTTETITEYQVPGSDITYGENTPGMSANPITQVNNYTILTLPGIGGVVNFTKREVTRTSLESVIVSSDPGRIIASNNLKINASAIVNDNSHIIAGGTLDMDRAILNNKTTKGQKTVHEKGKLTVFTTARGGNNEVYSKGTYTPFERTVTEPSSSASTSRNEGNANTGGQGTKPDTNFKNGVGGASERIGGAETQVRTSAFSAEATEIRKGDVSGQGTNRVDGGSIVQKTDRAGNPVTDAAVGVTPGSKLDGATGIAADTGTSLKHVSTGAAGSVAAQGAATVSGAHGATGSTRTGDAARTVAVDTVSSAHVDAASGAGQPGAGVDAALLSRSSVGSVTVVSGGNGPGRAAHGGVLGQAGAVGTVNSAQLSGIAGDHASTHTGLVPVAGAGIAADQVQGQSGPGGIANAGMLGRAGEIATLAPTALAGVNGAQASAGTGLNPLKDVAIAASTGSAAHAGAVGGVGQVRMNGITQVKLGNPSTRAQVVRTTGSSLQIPNASLYKVSSAPSSRYLVETDPRFASYREWTGSDYLLSQVKSDPSVTQKRLGDGFYEQRLVREQVAALTGQRFVGDYSNDEQQYKALMDQGIAFAKQWDLRPGIALTAEQMAGLTSDIVWLVEQEVVLADGSTQKVLAPQVYVRVREGDIDGQGGLLAGKEVNLNLEGDLTNSGTIAGRTIVKLNAENIENLGGRISGDAISANAKNDLNNIGGTISANSELQVSAGRDINVKTSTLASSGSDGKNSLSRTSLDNLAGLYVTGNGTAGSGNLLVSAGRDVTIAGASVVNTDTRGGIGITAGRDIAVTTVNSGSEFTLAGPGQRHTTNTSSKETASTISSAGDIRLSAGDNIQLKAANVQAAETLQLSAERNIDIVTARDTETRQGWYGNSSTKSTSQGSELGGKQIVMLAGNDINNVGGQVIATDKLIAGAGRDINVVTTTVSNASSKWAGNSETSTVVDKVAGMYVTGTGEGNTLIAQAGRDMTLTGGVIANASANGQTSLIAGNNLTLNTVTIASTHDEVRNANNYRKESKTGEVGSQIIGAGNVNLQAGNDLLARAADVQAGGALGLVAGNDISLVNGVATDSLDVASKVKKSGTFSSKTTTTRDLVQTSTALGTSLTGNTVDIVAGHDLKVAGSSVLAHEAANLMAKNDISIESVGLDGKEIHSKQVKKSGTFGLSKSLTSQADDGRTVTQAGSAVSGGSVTMVGGRDVAIKGSTVVADGNIDLTALRNLSIVSAENDKDTTSSSYSKKSGFIGSFTQPAFGTVKTTSDGKNTDVAQVGSQIASLGGNVSLRAGETYTQTASEVLATGTGANGGLPGDISIVGKNVLIKEAYNSNASEQHTTFSKVALGGTVNVPIVDAVKSIGSLAKAAEQTKDSRMQALAAVTLASKATDLAGMASKGLTNTAGIKISVSLGSSKSESDMHQSSSTVVGSAVNAAGNVSIVATGAGAGSDLTVAGSKIAAGGNLTLFADDKINLLAAQNTATQTSKNSSSGSSIGIGYTFGGAQNGFSLDIAANQARGKADGTDNYYTNTYVTAGKTATIISGGDTTLQGAILAADMVKGAIGGNLNIVSLQDTSTYASKSSSAGFNMSLCIPPFCYGASSVGGSVSKSKAKGDFASVTEQSGIKAGDGGFQINVSGNTDLQAGVIASTGKAITDGKNSLITGTLTTSELQNKDEHSASGFSLSGSVSGKLGDQSTASTAKDKAAAGAKSAPGGSGGIGNVSGSQSSTTNSGISGGTILITDAAKQQALSGKTATEMLVELNRDVSSDKDQSGALTKSWDGRALDSEVQSQIKITQAFNDISPKLIANFAASKSENLRAMADLERDPEKQLELINSAKQWEEGGIYRTALHSVNGLLTGGVAGALGAGAVANAATTLSDLQKNTQQALEQQGLSPDAAKMISQGIAEVTASSIGALVGGGSGASTAIATDTNNRQLHEDALAKEKTFARKLAEKANLQGLRNSQGQAYTASDFENALRSANNKNLGETWQSGMIVGIDKNTKSTDLYDTTGMVLTGDGNGNHKMVQTGLSLPSRNVMDFIKNNDGGNYSWDNSVPPPVTSPKFENFSVPPGWSYGGAASSGMDTLKMGMPLPDYLSLSGSTKYLNFGVSISINLHNGTIYAGGFVPDAASNGATATFGYLPSSYEYNRSREDKAKSTDSLMTGASAGLSGCAYGACLGINHAIGGETAKEVGIGFGGISKVPAPSINVNVGASGPINQ</sequence>
<keyword evidence="2" id="KW-1133">Transmembrane helix</keyword>
<feature type="region of interest" description="Disordered" evidence="1">
    <location>
        <begin position="4672"/>
        <end position="4766"/>
    </location>
</feature>
<feature type="compositionally biased region" description="Low complexity" evidence="1">
    <location>
        <begin position="6215"/>
        <end position="6229"/>
    </location>
</feature>
<dbReference type="EMBL" id="CP121464">
    <property type="protein sequence ID" value="WFR82227.1"/>
    <property type="molecule type" value="Genomic_DNA"/>
</dbReference>